<comment type="pathway">
    <text evidence="1">Bacterial outer membrane biogenesis; LPS O-antigen biosynthesis.</text>
</comment>
<evidence type="ECO:0000313" key="4">
    <source>
        <dbReference type="EMBL" id="SUB59148.1"/>
    </source>
</evidence>
<dbReference type="PANTHER" id="PTHR43000">
    <property type="entry name" value="DTDP-D-GLUCOSE 4,6-DEHYDRATASE-RELATED"/>
    <property type="match status" value="1"/>
</dbReference>
<sequence length="338" mass="38767">MSKKVIIFGATGTLGAPIALHLKKCGYEVIAVGHRQSDNDFFKDHNIGYISVDISKEDNFHRLPQRDVYAVVHFAGALPASMKGYEPSLYIDSIIQGTMNVLEYTRKVQADRIVFPQSLFDVSYLFGSKVPIPADSLRKAPLSGDHAIYVIAKNTAVDLIEHYYEMYGIKRFILRLSRVYLYHPNPYTFTDGVKTLISDRYLIYRAMKGENIELWGDPHRLLETCSIKDFLQIVQKALSADVDGGVYNIGSGGSTLEERVKGIIEVFNPKGKKSDIIYCPEKKSAMQFVLDIRKTVDELGYQPQFTWKDYLLDFKKDMETQPFSKLWGWEENYYQYER</sequence>
<proteinExistence type="inferred from homology"/>
<evidence type="ECO:0000259" key="3">
    <source>
        <dbReference type="Pfam" id="PF01370"/>
    </source>
</evidence>
<dbReference type="EMBL" id="UGTA01000001">
    <property type="protein sequence ID" value="SUB59148.1"/>
    <property type="molecule type" value="Genomic_DNA"/>
</dbReference>
<dbReference type="Proteomes" id="UP000255417">
    <property type="component" value="Unassembled WGS sequence"/>
</dbReference>
<name>A0A379CAI3_9PAST</name>
<dbReference type="InterPro" id="IPR001509">
    <property type="entry name" value="Epimerase_deHydtase"/>
</dbReference>
<dbReference type="Pfam" id="PF01370">
    <property type="entry name" value="Epimerase"/>
    <property type="match status" value="1"/>
</dbReference>
<dbReference type="RefSeq" id="WP_115315639.1">
    <property type="nucleotide sequence ID" value="NZ_LWIF01000001.1"/>
</dbReference>
<organism evidence="4 5">
    <name type="scientific">Phocoenobacter uteri</name>
    <dbReference type="NCBI Taxonomy" id="146806"/>
    <lineage>
        <taxon>Bacteria</taxon>
        <taxon>Pseudomonadati</taxon>
        <taxon>Pseudomonadota</taxon>
        <taxon>Gammaproteobacteria</taxon>
        <taxon>Pasteurellales</taxon>
        <taxon>Pasteurellaceae</taxon>
        <taxon>Phocoenobacter</taxon>
    </lineage>
</organism>
<dbReference type="SUPFAM" id="SSF51735">
    <property type="entry name" value="NAD(P)-binding Rossmann-fold domains"/>
    <property type="match status" value="1"/>
</dbReference>
<dbReference type="Gene3D" id="3.40.50.720">
    <property type="entry name" value="NAD(P)-binding Rossmann-like Domain"/>
    <property type="match status" value="1"/>
</dbReference>
<feature type="domain" description="NAD-dependent epimerase/dehydratase" evidence="3">
    <location>
        <begin position="5"/>
        <end position="250"/>
    </location>
</feature>
<dbReference type="AlphaFoldDB" id="A0A379CAI3"/>
<evidence type="ECO:0000256" key="1">
    <source>
        <dbReference type="ARBA" id="ARBA00005125"/>
    </source>
</evidence>
<evidence type="ECO:0000313" key="5">
    <source>
        <dbReference type="Proteomes" id="UP000255417"/>
    </source>
</evidence>
<keyword evidence="5" id="KW-1185">Reference proteome</keyword>
<gene>
    <name evidence="4" type="ORF">NCTC12872_01123</name>
</gene>
<evidence type="ECO:0000256" key="2">
    <source>
        <dbReference type="ARBA" id="ARBA00007637"/>
    </source>
</evidence>
<comment type="similarity">
    <text evidence="2">Belongs to the NAD(P)-dependent epimerase/dehydratase family.</text>
</comment>
<reference evidence="4 5" key="1">
    <citation type="submission" date="2018-06" db="EMBL/GenBank/DDBJ databases">
        <authorList>
            <consortium name="Pathogen Informatics"/>
            <person name="Doyle S."/>
        </authorList>
    </citation>
    <scope>NUCLEOTIDE SEQUENCE [LARGE SCALE GENOMIC DNA]</scope>
    <source>
        <strain evidence="4 5">NCTC12872</strain>
    </source>
</reference>
<protein>
    <submittedName>
        <fullName evidence="4">NADH-flavin reductase</fullName>
    </submittedName>
</protein>
<dbReference type="OrthoDB" id="9801785at2"/>
<accession>A0A379CAI3</accession>
<dbReference type="InterPro" id="IPR036291">
    <property type="entry name" value="NAD(P)-bd_dom_sf"/>
</dbReference>